<name>A0A5D0HLL3_9FLAO</name>
<reference evidence="4 5" key="1">
    <citation type="submission" date="2019-08" db="EMBL/GenBank/DDBJ databases">
        <title>Seonamhaeicola sediminis sp. nov., isolated from marine sediment.</title>
        <authorList>
            <person name="Cao W.R."/>
        </authorList>
    </citation>
    <scope>NUCLEOTIDE SEQUENCE [LARGE SCALE GENOMIC DNA]</scope>
    <source>
        <strain evidence="4 5">B011</strain>
    </source>
</reference>
<dbReference type="AlphaFoldDB" id="A0A5D0HLL3"/>
<evidence type="ECO:0000256" key="1">
    <source>
        <dbReference type="ARBA" id="ARBA00022723"/>
    </source>
</evidence>
<dbReference type="InterPro" id="IPR052063">
    <property type="entry name" value="Polysaccharide_Lyase_1"/>
</dbReference>
<evidence type="ECO:0008006" key="6">
    <source>
        <dbReference type="Google" id="ProtNLM"/>
    </source>
</evidence>
<gene>
    <name evidence="4" type="ORF">FUA24_20180</name>
</gene>
<dbReference type="OrthoDB" id="8737820at2"/>
<proteinExistence type="predicted"/>
<organism evidence="4 5">
    <name type="scientific">Seonamhaeicola marinus</name>
    <dbReference type="NCBI Taxonomy" id="1912246"/>
    <lineage>
        <taxon>Bacteria</taxon>
        <taxon>Pseudomonadati</taxon>
        <taxon>Bacteroidota</taxon>
        <taxon>Flavobacteriia</taxon>
        <taxon>Flavobacteriales</taxon>
        <taxon>Flavobacteriaceae</taxon>
    </lineage>
</organism>
<evidence type="ECO:0000313" key="4">
    <source>
        <dbReference type="EMBL" id="TYA71870.1"/>
    </source>
</evidence>
<evidence type="ECO:0000256" key="2">
    <source>
        <dbReference type="ARBA" id="ARBA00023180"/>
    </source>
</evidence>
<protein>
    <recommendedName>
        <fullName evidence="6">Pectate lyase C</fullName>
    </recommendedName>
</protein>
<accession>A0A5D0HLL3</accession>
<dbReference type="Proteomes" id="UP000323930">
    <property type="component" value="Unassembled WGS sequence"/>
</dbReference>
<dbReference type="RefSeq" id="WP_148544857.1">
    <property type="nucleotide sequence ID" value="NZ_VSDQ01000718.1"/>
</dbReference>
<feature type="region of interest" description="Disordered" evidence="3">
    <location>
        <begin position="34"/>
        <end position="54"/>
    </location>
</feature>
<dbReference type="InterPro" id="IPR012334">
    <property type="entry name" value="Pectin_lyas_fold"/>
</dbReference>
<sequence>MISILFSFFVFFVSCNNEEYFTEELLIDNEIIEEEEEEEEEVPEDSNEETPTSTEDVFLDEIVSSELKAFPTAEGAGGYASGGRGGKVLHVTTLEDGDFEGTFRWAVTRKYPRIVVFDVSGTIKTNDYIEIRHGNLTIAGQTAPKGGITIEGPRVGAYNTSNIIIRYIRFVNTNYFFDTSHSAFGGGGLHDVVMDHCSFRYTATSPAIGFQDNNNQDGGQGEISIQRNIIGDCYTGILVGAVAVDDSRVVLAGSNSVHKNLFVHVDHRFPNVSGNAQAEIVNNVVFNFRNRLCSFFNNSESNVIGNYYKAGPVSGASYGARHKIGDYLTSTRYLIPKLFVDNNKIIDKWNPLEPGEDNWERNVVVWNGDPADQSTYRAYSPFPNLGVPIETYQPDYAYDNILEDSGANASIDEKGVESKYLDIVDEQFVADVRENSCDGCYQPKPIEEPEWFRYRPKTDRSKMIYPELPTNTRGIDFDTDRDGMPDLWEIAMGLNPNEDDSFLDLDNDGYTNIEEFINLVDVQ</sequence>
<dbReference type="PANTHER" id="PTHR42970:SF1">
    <property type="entry name" value="PECTATE LYASE C-RELATED"/>
    <property type="match status" value="1"/>
</dbReference>
<dbReference type="GO" id="GO:0046872">
    <property type="term" value="F:metal ion binding"/>
    <property type="evidence" value="ECO:0007669"/>
    <property type="project" value="UniProtKB-KW"/>
</dbReference>
<keyword evidence="5" id="KW-1185">Reference proteome</keyword>
<dbReference type="SUPFAM" id="SSF51126">
    <property type="entry name" value="Pectin lyase-like"/>
    <property type="match status" value="1"/>
</dbReference>
<dbReference type="EMBL" id="VSDQ01000718">
    <property type="protein sequence ID" value="TYA71870.1"/>
    <property type="molecule type" value="Genomic_DNA"/>
</dbReference>
<feature type="compositionally biased region" description="Acidic residues" evidence="3">
    <location>
        <begin position="34"/>
        <end position="48"/>
    </location>
</feature>
<evidence type="ECO:0000313" key="5">
    <source>
        <dbReference type="Proteomes" id="UP000323930"/>
    </source>
</evidence>
<keyword evidence="2" id="KW-0325">Glycoprotein</keyword>
<evidence type="ECO:0000256" key="3">
    <source>
        <dbReference type="SAM" id="MobiDB-lite"/>
    </source>
</evidence>
<dbReference type="PANTHER" id="PTHR42970">
    <property type="entry name" value="PECTATE LYASE C-RELATED"/>
    <property type="match status" value="1"/>
</dbReference>
<dbReference type="InterPro" id="IPR011050">
    <property type="entry name" value="Pectin_lyase_fold/virulence"/>
</dbReference>
<comment type="caution">
    <text evidence="4">The sequence shown here is derived from an EMBL/GenBank/DDBJ whole genome shotgun (WGS) entry which is preliminary data.</text>
</comment>
<dbReference type="Gene3D" id="2.160.20.10">
    <property type="entry name" value="Single-stranded right-handed beta-helix, Pectin lyase-like"/>
    <property type="match status" value="1"/>
</dbReference>
<keyword evidence="1" id="KW-0479">Metal-binding</keyword>